<dbReference type="InterPro" id="IPR006638">
    <property type="entry name" value="Elp3/MiaA/NifB-like_rSAM"/>
</dbReference>
<dbReference type="InterPro" id="IPR023995">
    <property type="entry name" value="HemZ"/>
</dbReference>
<dbReference type="CDD" id="cd01335">
    <property type="entry name" value="Radical_SAM"/>
    <property type="match status" value="1"/>
</dbReference>
<reference evidence="6" key="1">
    <citation type="submission" date="2020-10" db="EMBL/GenBank/DDBJ databases">
        <authorList>
            <person name="Gilroy R."/>
        </authorList>
    </citation>
    <scope>NUCLEOTIDE SEQUENCE</scope>
    <source>
        <strain evidence="6">CHK160-1198</strain>
    </source>
</reference>
<sequence length="332" mass="37352">SDESVAIYIHIPYCPSRCLYCSFPSGIMPDNDEFQQNFCLGVEEDIAAVVQLISMHGLSVNSVYIGGGTPTSLSDKYFARLIAKAAILLDYGCDVEFTVEAGRPDTFSLEKLVIMKEFGVDRISINSQTMHERTLALIGRNHSIKSLIDAVNATQRVGIKHINMDLIIGLPNETVGDITYSVREVLDLEPDNFTVHTLALKNGAPLYDCQNKYSFIGMQEVEQLLTEIKTMASKQAYFPYYLYRQHYMLSQVANIGFAKDGTECLYNIIMMGEYGSVIGAGLGAATKILAKDGYHLSKLYLPKNYGEYQKEFKQLLAKREKMFINRYEWGNR</sequence>
<reference evidence="6" key="2">
    <citation type="journal article" date="2021" name="PeerJ">
        <title>Extensive microbial diversity within the chicken gut microbiome revealed by metagenomics and culture.</title>
        <authorList>
            <person name="Gilroy R."/>
            <person name="Ravi A."/>
            <person name="Getino M."/>
            <person name="Pursley I."/>
            <person name="Horton D.L."/>
            <person name="Alikhan N.F."/>
            <person name="Baker D."/>
            <person name="Gharbi K."/>
            <person name="Hall N."/>
            <person name="Watson M."/>
            <person name="Adriaenssens E.M."/>
            <person name="Foster-Nyarko E."/>
            <person name="Jarju S."/>
            <person name="Secka A."/>
            <person name="Antonio M."/>
            <person name="Oren A."/>
            <person name="Chaudhuri R.R."/>
            <person name="La Ragione R."/>
            <person name="Hildebrand F."/>
            <person name="Pallen M.J."/>
        </authorList>
    </citation>
    <scope>NUCLEOTIDE SEQUENCE</scope>
    <source>
        <strain evidence="6">CHK160-1198</strain>
    </source>
</reference>
<dbReference type="SFLD" id="SFLDG01065">
    <property type="entry name" value="anaerobic_coproporphyrinogen-I"/>
    <property type="match status" value="1"/>
</dbReference>
<accession>A0A9D1MR45</accession>
<dbReference type="Gene3D" id="3.20.20.70">
    <property type="entry name" value="Aldolase class I"/>
    <property type="match status" value="1"/>
</dbReference>
<dbReference type="EMBL" id="DVNI01000116">
    <property type="protein sequence ID" value="HIU64741.1"/>
    <property type="molecule type" value="Genomic_DNA"/>
</dbReference>
<dbReference type="EC" id="1.3.98.3" evidence="6"/>
<keyword evidence="4" id="KW-0411">Iron-sulfur</keyword>
<evidence type="ECO:0000256" key="3">
    <source>
        <dbReference type="ARBA" id="ARBA00023004"/>
    </source>
</evidence>
<dbReference type="SFLD" id="SFLDG01082">
    <property type="entry name" value="B12-binding_domain_containing"/>
    <property type="match status" value="1"/>
</dbReference>
<dbReference type="PROSITE" id="PS51918">
    <property type="entry name" value="RADICAL_SAM"/>
    <property type="match status" value="1"/>
</dbReference>
<name>A0A9D1MR45_9FIRM</name>
<keyword evidence="1" id="KW-0949">S-adenosyl-L-methionine</keyword>
<keyword evidence="6" id="KW-0560">Oxidoreductase</keyword>
<dbReference type="SFLD" id="SFLDS00029">
    <property type="entry name" value="Radical_SAM"/>
    <property type="match status" value="1"/>
</dbReference>
<evidence type="ECO:0000313" key="6">
    <source>
        <dbReference type="EMBL" id="HIU64741.1"/>
    </source>
</evidence>
<dbReference type="PANTHER" id="PTHR13932">
    <property type="entry name" value="COPROPORPHYRINIGEN III OXIDASE"/>
    <property type="match status" value="1"/>
</dbReference>
<dbReference type="GO" id="GO:0046872">
    <property type="term" value="F:metal ion binding"/>
    <property type="evidence" value="ECO:0007669"/>
    <property type="project" value="UniProtKB-KW"/>
</dbReference>
<dbReference type="NCBIfam" id="TIGR03994">
    <property type="entry name" value="rSAM_HemZ"/>
    <property type="match status" value="1"/>
</dbReference>
<dbReference type="Pfam" id="PF04055">
    <property type="entry name" value="Radical_SAM"/>
    <property type="match status" value="1"/>
</dbReference>
<dbReference type="SMART" id="SM00729">
    <property type="entry name" value="Elp3"/>
    <property type="match status" value="1"/>
</dbReference>
<feature type="non-terminal residue" evidence="6">
    <location>
        <position position="1"/>
    </location>
</feature>
<protein>
    <submittedName>
        <fullName evidence="6">Coproporphyrinogen dehydrogenase HemZ</fullName>
        <ecNumber evidence="6">1.3.98.3</ecNumber>
    </submittedName>
</protein>
<dbReference type="GO" id="GO:0051989">
    <property type="term" value="F:coproporphyrinogen dehydrogenase activity"/>
    <property type="evidence" value="ECO:0007669"/>
    <property type="project" value="UniProtKB-EC"/>
</dbReference>
<dbReference type="InterPro" id="IPR013785">
    <property type="entry name" value="Aldolase_TIM"/>
</dbReference>
<evidence type="ECO:0000256" key="1">
    <source>
        <dbReference type="ARBA" id="ARBA00022691"/>
    </source>
</evidence>
<evidence type="ECO:0000256" key="2">
    <source>
        <dbReference type="ARBA" id="ARBA00022723"/>
    </source>
</evidence>
<evidence type="ECO:0000259" key="5">
    <source>
        <dbReference type="PROSITE" id="PS51918"/>
    </source>
</evidence>
<feature type="domain" description="Radical SAM core" evidence="5">
    <location>
        <begin position="1"/>
        <end position="239"/>
    </location>
</feature>
<dbReference type="AlphaFoldDB" id="A0A9D1MR45"/>
<dbReference type="PANTHER" id="PTHR13932:SF1">
    <property type="entry name" value="OXYGEN-INDEPENDENT COPROPORPHYRINOGEN-III OXIDASE-LIKE PROTEIN HEMZ"/>
    <property type="match status" value="1"/>
</dbReference>
<gene>
    <name evidence="6" type="primary">hemZ</name>
    <name evidence="6" type="ORF">IAB06_06890</name>
</gene>
<organism evidence="6 7">
    <name type="scientific">Candidatus Avacidaminococcus intestinavium</name>
    <dbReference type="NCBI Taxonomy" id="2840684"/>
    <lineage>
        <taxon>Bacteria</taxon>
        <taxon>Bacillati</taxon>
        <taxon>Bacillota</taxon>
        <taxon>Negativicutes</taxon>
        <taxon>Acidaminococcales</taxon>
        <taxon>Acidaminococcaceae</taxon>
        <taxon>Acidaminococcaceae incertae sedis</taxon>
        <taxon>Candidatus Avacidaminococcus</taxon>
    </lineage>
</organism>
<evidence type="ECO:0000313" key="7">
    <source>
        <dbReference type="Proteomes" id="UP000824099"/>
    </source>
</evidence>
<dbReference type="SUPFAM" id="SSF102114">
    <property type="entry name" value="Radical SAM enzymes"/>
    <property type="match status" value="1"/>
</dbReference>
<dbReference type="GO" id="GO:0005737">
    <property type="term" value="C:cytoplasm"/>
    <property type="evidence" value="ECO:0007669"/>
    <property type="project" value="TreeGrafter"/>
</dbReference>
<dbReference type="InterPro" id="IPR034505">
    <property type="entry name" value="Coproporphyrinogen-III_oxidase"/>
</dbReference>
<dbReference type="Proteomes" id="UP000824099">
    <property type="component" value="Unassembled WGS sequence"/>
</dbReference>
<keyword evidence="3" id="KW-0408">Iron</keyword>
<dbReference type="GO" id="GO:0006779">
    <property type="term" value="P:porphyrin-containing compound biosynthetic process"/>
    <property type="evidence" value="ECO:0007669"/>
    <property type="project" value="TreeGrafter"/>
</dbReference>
<keyword evidence="2" id="KW-0479">Metal-binding</keyword>
<comment type="caution">
    <text evidence="6">The sequence shown here is derived from an EMBL/GenBank/DDBJ whole genome shotgun (WGS) entry which is preliminary data.</text>
</comment>
<dbReference type="InterPro" id="IPR058240">
    <property type="entry name" value="rSAM_sf"/>
</dbReference>
<evidence type="ECO:0000256" key="4">
    <source>
        <dbReference type="ARBA" id="ARBA00023014"/>
    </source>
</evidence>
<dbReference type="InterPro" id="IPR007197">
    <property type="entry name" value="rSAM"/>
</dbReference>
<proteinExistence type="predicted"/>
<dbReference type="GO" id="GO:0051539">
    <property type="term" value="F:4 iron, 4 sulfur cluster binding"/>
    <property type="evidence" value="ECO:0007669"/>
    <property type="project" value="TreeGrafter"/>
</dbReference>